<feature type="region of interest" description="Disordered" evidence="1">
    <location>
        <begin position="1"/>
        <end position="203"/>
    </location>
</feature>
<dbReference type="RefSeq" id="WP_267770045.1">
    <property type="nucleotide sequence ID" value="NZ_JAPNKE010000002.1"/>
</dbReference>
<evidence type="ECO:0000256" key="1">
    <source>
        <dbReference type="SAM" id="MobiDB-lite"/>
    </source>
</evidence>
<sequence length="203" mass="21980">MQTRPGPGKPGAPTQTGTRPLGTQLGQQTGPRGQVVQPAPVSGRPGDRSGAGQLGRPAAPAAPQPPQPPQPAPLSEAAEAANRRVVRDESGTIIGAAPQRAEPKILGFVQLANRPRPQQVIITDASDSQQRGRATIRKEREERAQQQGRKRKTMLRNVRGRPGASGPDPPRRRCRSRRSASASTRRSRSPTSRTRWARRRRCC</sequence>
<gene>
    <name evidence="2" type="ORF">OV079_18085</name>
</gene>
<organism evidence="2 3">
    <name type="scientific">Nannocystis pusilla</name>
    <dbReference type="NCBI Taxonomy" id="889268"/>
    <lineage>
        <taxon>Bacteria</taxon>
        <taxon>Pseudomonadati</taxon>
        <taxon>Myxococcota</taxon>
        <taxon>Polyangia</taxon>
        <taxon>Nannocystales</taxon>
        <taxon>Nannocystaceae</taxon>
        <taxon>Nannocystis</taxon>
    </lineage>
</organism>
<comment type="caution">
    <text evidence="2">The sequence shown here is derived from an EMBL/GenBank/DDBJ whole genome shotgun (WGS) entry which is preliminary data.</text>
</comment>
<reference evidence="2" key="1">
    <citation type="submission" date="2022-11" db="EMBL/GenBank/DDBJ databases">
        <title>Minimal conservation of predation-associated metabolite biosynthetic gene clusters underscores biosynthetic potential of Myxococcota including descriptions for ten novel species: Archangium lansinium sp. nov., Myxococcus landrumus sp. nov., Nannocystis bai.</title>
        <authorList>
            <person name="Ahearne A."/>
            <person name="Stevens C."/>
            <person name="Phillips K."/>
        </authorList>
    </citation>
    <scope>NUCLEOTIDE SEQUENCE</scope>
    <source>
        <strain evidence="2">Na p29</strain>
    </source>
</reference>
<feature type="compositionally biased region" description="Basic and acidic residues" evidence="1">
    <location>
        <begin position="81"/>
        <end position="90"/>
    </location>
</feature>
<dbReference type="AlphaFoldDB" id="A0A9X3IYC1"/>
<protein>
    <submittedName>
        <fullName evidence="2">Uncharacterized protein</fullName>
    </submittedName>
</protein>
<keyword evidence="3" id="KW-1185">Reference proteome</keyword>
<dbReference type="EMBL" id="JAPNKE010000002">
    <property type="protein sequence ID" value="MCY1007424.1"/>
    <property type="molecule type" value="Genomic_DNA"/>
</dbReference>
<feature type="compositionally biased region" description="Pro residues" evidence="1">
    <location>
        <begin position="60"/>
        <end position="72"/>
    </location>
</feature>
<proteinExistence type="predicted"/>
<accession>A0A9X3IYC1</accession>
<name>A0A9X3IYC1_9BACT</name>
<dbReference type="Proteomes" id="UP001150924">
    <property type="component" value="Unassembled WGS sequence"/>
</dbReference>
<evidence type="ECO:0000313" key="2">
    <source>
        <dbReference type="EMBL" id="MCY1007424.1"/>
    </source>
</evidence>
<feature type="compositionally biased region" description="Low complexity" evidence="1">
    <location>
        <begin position="179"/>
        <end position="194"/>
    </location>
</feature>
<evidence type="ECO:0000313" key="3">
    <source>
        <dbReference type="Proteomes" id="UP001150924"/>
    </source>
</evidence>